<dbReference type="RefSeq" id="WP_353649648.1">
    <property type="nucleotide sequence ID" value="NZ_CP159218.1"/>
</dbReference>
<protein>
    <submittedName>
        <fullName evidence="1">YdeI/OmpD-associated family protein</fullName>
    </submittedName>
</protein>
<sequence>MTGVPGGSADKPAVFFDGPASFRAWLQENHDASAELWVELRRKGSQDRGLTWEQAVEESLCFGWIDSRAEGVDEIRRRQRFTPRKKTSNWSAINIALMERLQREGRMTPAGLAIFEARDRAKDAVYSYEREAAEFEPVLARQLTDHAQASAFWALAAPSYRRLATSWVMTAKQPKTRESRMTSLVADCAAGLLIKSQRYGAEPAWARRAREQLGLPAR</sequence>
<dbReference type="Pfam" id="PF13376">
    <property type="entry name" value="OmdA"/>
    <property type="match status" value="1"/>
</dbReference>
<evidence type="ECO:0000313" key="1">
    <source>
        <dbReference type="EMBL" id="XCG64034.1"/>
    </source>
</evidence>
<reference evidence="1" key="1">
    <citation type="submission" date="2024-05" db="EMBL/GenBank/DDBJ databases">
        <authorList>
            <person name="Cai S.Y."/>
            <person name="Jin L.M."/>
            <person name="Li H.R."/>
        </authorList>
    </citation>
    <scope>NUCLEOTIDE SEQUENCE</scope>
    <source>
        <strain evidence="1">A5-74</strain>
    </source>
</reference>
<gene>
    <name evidence="1" type="ORF">ABLG96_01415</name>
</gene>
<accession>A0AAU8DS83</accession>
<proteinExistence type="predicted"/>
<organism evidence="1">
    <name type="scientific">Nakamurella sp. A5-74</name>
    <dbReference type="NCBI Taxonomy" id="3158264"/>
    <lineage>
        <taxon>Bacteria</taxon>
        <taxon>Bacillati</taxon>
        <taxon>Actinomycetota</taxon>
        <taxon>Actinomycetes</taxon>
        <taxon>Nakamurellales</taxon>
        <taxon>Nakamurellaceae</taxon>
        <taxon>Nakamurella</taxon>
    </lineage>
</organism>
<dbReference type="AlphaFoldDB" id="A0AAU8DS83"/>
<dbReference type="EMBL" id="CP159218">
    <property type="protein sequence ID" value="XCG64034.1"/>
    <property type="molecule type" value="Genomic_DNA"/>
</dbReference>
<name>A0AAU8DS83_9ACTN</name>